<reference evidence="1" key="1">
    <citation type="submission" date="2022-12" db="EMBL/GenBank/DDBJ databases">
        <authorList>
            <person name="Bing R.G."/>
            <person name="Willard D.J."/>
            <person name="Manesh M.J.H."/>
            <person name="Laemthong T."/>
            <person name="Crosby J.R."/>
            <person name="Kelly R.M."/>
        </authorList>
    </citation>
    <scope>NUCLEOTIDE SEQUENCE</scope>
    <source>
        <strain evidence="1">DSM 8990</strain>
    </source>
</reference>
<dbReference type="Proteomes" id="UP001164909">
    <property type="component" value="Chromosome"/>
</dbReference>
<gene>
    <name evidence="1" type="ORF">OTK00_001095</name>
</gene>
<evidence type="ECO:0000313" key="1">
    <source>
        <dbReference type="EMBL" id="WAM34839.1"/>
    </source>
</evidence>
<evidence type="ECO:0000313" key="2">
    <source>
        <dbReference type="Proteomes" id="UP001164909"/>
    </source>
</evidence>
<dbReference type="RefSeq" id="WP_052670884.1">
    <property type="nucleotide sequence ID" value="NZ_CP113865.1"/>
</dbReference>
<proteinExistence type="predicted"/>
<accession>A0ABY7BSZ6</accession>
<organism evidence="1 2">
    <name type="scientific">Caldicellulosiruptor morganii</name>
    <dbReference type="NCBI Taxonomy" id="1387555"/>
    <lineage>
        <taxon>Bacteria</taxon>
        <taxon>Bacillati</taxon>
        <taxon>Bacillota</taxon>
        <taxon>Bacillota incertae sedis</taxon>
        <taxon>Caldicellulosiruptorales</taxon>
        <taxon>Caldicellulosiruptoraceae</taxon>
        <taxon>Caldicellulosiruptor</taxon>
    </lineage>
</organism>
<keyword evidence="2" id="KW-1185">Reference proteome</keyword>
<sequence length="119" mass="13658">MMVLQNELGNGLKKVLEKKHLIILFLDNAIYRNLNEISSKVIDVGFSPQNTVNITHLVLESNSKITLNLFFQRTVEDIEGNLVVEKEVKEESMYCTSMEPDLLYVYPLIATLKVLFQLI</sequence>
<name>A0ABY7BSZ6_9FIRM</name>
<dbReference type="EMBL" id="CP113865">
    <property type="protein sequence ID" value="WAM34839.1"/>
    <property type="molecule type" value="Genomic_DNA"/>
</dbReference>
<protein>
    <submittedName>
        <fullName evidence="1">Uncharacterized protein</fullName>
    </submittedName>
</protein>